<proteinExistence type="predicted"/>
<keyword evidence="2" id="KW-1185">Reference proteome</keyword>
<protein>
    <submittedName>
        <fullName evidence="1">Uncharacterized protein</fullName>
    </submittedName>
</protein>
<accession>A0ACD3AWF1</accession>
<sequence>MDSGLASTSIFTAFFVIITIPSLRYIYNQYTNSNSSSKPDPNRFLRALINLSLLFHTIWILKSLVLRSPVNIFKELGVEWTAPVDVLKAVVMQKASSEDGGGEVPDYLNLLVKRLGSFEMRNLYIRFGHDAIASCEHCSKFEDYALFALAPVLLSYVFEALLIGIITLKNSHRESLRTHALGVLVCAGVLETYYRLTESVVLPQRGSNETVYMWHNNLTFYRHILFLLLPLIITSPLPLLLPPRFSPFPFIPSPTPTNPNHMVPAPSLPDPSLSIQTTLNALNATMTRLHLLKYTHAALMRVPELRTQAGEWWEKEKREGDWIRGDEEVRRVARGVGLPYENKEEVNEMLDEEGVVRPQGDGQKVVVDGVEIPEEGGLRTSARQAVGTLKMAYVPSQYW</sequence>
<evidence type="ECO:0000313" key="1">
    <source>
        <dbReference type="EMBL" id="TFK70029.1"/>
    </source>
</evidence>
<gene>
    <name evidence="1" type="ORF">BDN72DRAFT_795923</name>
</gene>
<organism evidence="1 2">
    <name type="scientific">Pluteus cervinus</name>
    <dbReference type="NCBI Taxonomy" id="181527"/>
    <lineage>
        <taxon>Eukaryota</taxon>
        <taxon>Fungi</taxon>
        <taxon>Dikarya</taxon>
        <taxon>Basidiomycota</taxon>
        <taxon>Agaricomycotina</taxon>
        <taxon>Agaricomycetes</taxon>
        <taxon>Agaricomycetidae</taxon>
        <taxon>Agaricales</taxon>
        <taxon>Pluteineae</taxon>
        <taxon>Pluteaceae</taxon>
        <taxon>Pluteus</taxon>
    </lineage>
</organism>
<evidence type="ECO:0000313" key="2">
    <source>
        <dbReference type="Proteomes" id="UP000308600"/>
    </source>
</evidence>
<dbReference type="Proteomes" id="UP000308600">
    <property type="component" value="Unassembled WGS sequence"/>
</dbReference>
<reference evidence="1 2" key="1">
    <citation type="journal article" date="2019" name="Nat. Ecol. Evol.">
        <title>Megaphylogeny resolves global patterns of mushroom evolution.</title>
        <authorList>
            <person name="Varga T."/>
            <person name="Krizsan K."/>
            <person name="Foldi C."/>
            <person name="Dima B."/>
            <person name="Sanchez-Garcia M."/>
            <person name="Sanchez-Ramirez S."/>
            <person name="Szollosi G.J."/>
            <person name="Szarkandi J.G."/>
            <person name="Papp V."/>
            <person name="Albert L."/>
            <person name="Andreopoulos W."/>
            <person name="Angelini C."/>
            <person name="Antonin V."/>
            <person name="Barry K.W."/>
            <person name="Bougher N.L."/>
            <person name="Buchanan P."/>
            <person name="Buyck B."/>
            <person name="Bense V."/>
            <person name="Catcheside P."/>
            <person name="Chovatia M."/>
            <person name="Cooper J."/>
            <person name="Damon W."/>
            <person name="Desjardin D."/>
            <person name="Finy P."/>
            <person name="Geml J."/>
            <person name="Haridas S."/>
            <person name="Hughes K."/>
            <person name="Justo A."/>
            <person name="Karasinski D."/>
            <person name="Kautmanova I."/>
            <person name="Kiss B."/>
            <person name="Kocsube S."/>
            <person name="Kotiranta H."/>
            <person name="LaButti K.M."/>
            <person name="Lechner B.E."/>
            <person name="Liimatainen K."/>
            <person name="Lipzen A."/>
            <person name="Lukacs Z."/>
            <person name="Mihaltcheva S."/>
            <person name="Morgado L.N."/>
            <person name="Niskanen T."/>
            <person name="Noordeloos M.E."/>
            <person name="Ohm R.A."/>
            <person name="Ortiz-Santana B."/>
            <person name="Ovrebo C."/>
            <person name="Racz N."/>
            <person name="Riley R."/>
            <person name="Savchenko A."/>
            <person name="Shiryaev A."/>
            <person name="Soop K."/>
            <person name="Spirin V."/>
            <person name="Szebenyi C."/>
            <person name="Tomsovsky M."/>
            <person name="Tulloss R.E."/>
            <person name="Uehling J."/>
            <person name="Grigoriev I.V."/>
            <person name="Vagvolgyi C."/>
            <person name="Papp T."/>
            <person name="Martin F.M."/>
            <person name="Miettinen O."/>
            <person name="Hibbett D.S."/>
            <person name="Nagy L.G."/>
        </authorList>
    </citation>
    <scope>NUCLEOTIDE SEQUENCE [LARGE SCALE GENOMIC DNA]</scope>
    <source>
        <strain evidence="1 2">NL-1719</strain>
    </source>
</reference>
<dbReference type="EMBL" id="ML208320">
    <property type="protein sequence ID" value="TFK70029.1"/>
    <property type="molecule type" value="Genomic_DNA"/>
</dbReference>
<name>A0ACD3AWF1_9AGAR</name>